<keyword evidence="2" id="KW-1185">Reference proteome</keyword>
<protein>
    <submittedName>
        <fullName evidence="1">Uncharacterized protein</fullName>
    </submittedName>
</protein>
<evidence type="ECO:0000313" key="2">
    <source>
        <dbReference type="Proteomes" id="UP000030700"/>
    </source>
</evidence>
<sequence>MNQEKESLAEIQRRNTRQFQHRVVCPFHAREGNLLFPALPLRQMRREDIRHFAARQPHIEFNLLRRGFCAADRFDLDFADAGFGCGFDVKTHHVVARRGKCQRFLRVADDLQRFFGGDFHRHVFDFFIHRKNGHRHFRRFVRPKHARQRAEQHQRLADKNRFFRRAERVVLPRHHHDPHLTEILRNADDMRIFRARRQLERAVEAHHRREAVRLFLAAAQVVAAADGDQFVQNAGGRVRHKVV</sequence>
<proteinExistence type="predicted"/>
<accession>A0A0S6VR84</accession>
<evidence type="ECO:0000313" key="1">
    <source>
        <dbReference type="EMBL" id="GAK49837.1"/>
    </source>
</evidence>
<dbReference type="Proteomes" id="UP000030700">
    <property type="component" value="Unassembled WGS sequence"/>
</dbReference>
<reference evidence="1" key="1">
    <citation type="journal article" date="2015" name="PeerJ">
        <title>First genomic representation of candidate bacterial phylum KSB3 points to enhanced environmental sensing as a trigger of wastewater bulking.</title>
        <authorList>
            <person name="Sekiguchi Y."/>
            <person name="Ohashi A."/>
            <person name="Parks D.H."/>
            <person name="Yamauchi T."/>
            <person name="Tyson G.W."/>
            <person name="Hugenholtz P."/>
        </authorList>
    </citation>
    <scope>NUCLEOTIDE SEQUENCE [LARGE SCALE GENOMIC DNA]</scope>
</reference>
<dbReference type="AlphaFoldDB" id="A0A0S6VR84"/>
<name>A0A0S6VR84_9BACT</name>
<dbReference type="HOGENOM" id="CLU_1140808_0_0_0"/>
<gene>
    <name evidence="1" type="ORF">U14_01061</name>
</gene>
<organism evidence="1">
    <name type="scientific">Candidatus Moduliflexus flocculans</name>
    <dbReference type="NCBI Taxonomy" id="1499966"/>
    <lineage>
        <taxon>Bacteria</taxon>
        <taxon>Candidatus Moduliflexota</taxon>
        <taxon>Candidatus Moduliflexia</taxon>
        <taxon>Candidatus Moduliflexales</taxon>
        <taxon>Candidatus Moduliflexaceae</taxon>
    </lineage>
</organism>
<dbReference type="EMBL" id="DF820455">
    <property type="protein sequence ID" value="GAK49837.1"/>
    <property type="molecule type" value="Genomic_DNA"/>
</dbReference>